<dbReference type="Gene3D" id="1.25.40.10">
    <property type="entry name" value="Tetratricopeptide repeat domain"/>
    <property type="match status" value="1"/>
</dbReference>
<comment type="catalytic activity">
    <reaction evidence="7">
        <text>L-threonyl-[protein] + ATP = O-phospho-L-threonyl-[protein] + ADP + H(+)</text>
        <dbReference type="Rhea" id="RHEA:46608"/>
        <dbReference type="Rhea" id="RHEA-COMP:11060"/>
        <dbReference type="Rhea" id="RHEA-COMP:11605"/>
        <dbReference type="ChEBI" id="CHEBI:15378"/>
        <dbReference type="ChEBI" id="CHEBI:30013"/>
        <dbReference type="ChEBI" id="CHEBI:30616"/>
        <dbReference type="ChEBI" id="CHEBI:61977"/>
        <dbReference type="ChEBI" id="CHEBI:456216"/>
        <dbReference type="EC" id="2.7.11.1"/>
    </reaction>
</comment>
<reference evidence="11" key="1">
    <citation type="submission" date="2020-10" db="EMBL/GenBank/DDBJ databases">
        <authorList>
            <person name="Castelo-Branco R."/>
            <person name="Eusebio N."/>
            <person name="Adriana R."/>
            <person name="Vieira A."/>
            <person name="Brugerolle De Fraissinette N."/>
            <person name="Rezende De Castro R."/>
            <person name="Schneider M.P."/>
            <person name="Vasconcelos V."/>
            <person name="Leao P.N."/>
        </authorList>
    </citation>
    <scope>NUCLEOTIDE SEQUENCE</scope>
    <source>
        <strain evidence="11">LEGE 11467</strain>
    </source>
</reference>
<sequence length="470" mass="52991">MSHCLNPQCKKPQNPKDSRFCQSCGSPLRLGDRYRAFKPIAVGGFGRTFLAVDEYKPSQSLCVIKQFFPASAHAALPKAAELFRREASRLDELGKHPQIPELLAHFEQNQQLYLVQEWIDGRDLEEELNGNGVLEEGQIRDLLLQLLPGLQIVHDRQVIHRDIKPDNIIRRRSSPSQAELVLVDFGASKVMTANPSQQAGTTIGSAGYTAPEQLQGRAVRASDLYSLGVTCIRLLTGVSPFELFDATESRWRWRDYLTQPVSEPLGQLLDRLLQPSLSQRYPSAVDALQAVRNLPPPSPPNVTPPPANPSLFNRLLGGIPQAIVGQIAQEFGNANGALSFYDRAIAINPRNHKAWYKKGNLYVELDRTSDAIYCYRKTVEIQPNFAEAWYAFGRLSYKSQQYRQAVESYLKCLQFQPDRPGVWLCLGVAVSQLGEDREARQCLEKARQLLPDNIETRSRLLWEAWETLLK</sequence>
<evidence type="ECO:0000256" key="9">
    <source>
        <dbReference type="PROSITE-ProRule" id="PRU00339"/>
    </source>
</evidence>
<dbReference type="RefSeq" id="WP_264320813.1">
    <property type="nucleotide sequence ID" value="NZ_JADEXN010000097.1"/>
</dbReference>
<gene>
    <name evidence="11" type="ORF">IQ235_07190</name>
</gene>
<keyword evidence="4" id="KW-0547">Nucleotide-binding</keyword>
<dbReference type="SMART" id="SM00220">
    <property type="entry name" value="S_TKc"/>
    <property type="match status" value="1"/>
</dbReference>
<evidence type="ECO:0000259" key="10">
    <source>
        <dbReference type="PROSITE" id="PS50011"/>
    </source>
</evidence>
<keyword evidence="2" id="KW-0723">Serine/threonine-protein kinase</keyword>
<keyword evidence="12" id="KW-1185">Reference proteome</keyword>
<keyword evidence="9" id="KW-0802">TPR repeat</keyword>
<dbReference type="GO" id="GO:0004674">
    <property type="term" value="F:protein serine/threonine kinase activity"/>
    <property type="evidence" value="ECO:0007669"/>
    <property type="project" value="UniProtKB-KW"/>
</dbReference>
<dbReference type="Pfam" id="PF00515">
    <property type="entry name" value="TPR_1"/>
    <property type="match status" value="1"/>
</dbReference>
<evidence type="ECO:0000256" key="6">
    <source>
        <dbReference type="ARBA" id="ARBA00022840"/>
    </source>
</evidence>
<evidence type="ECO:0000256" key="1">
    <source>
        <dbReference type="ARBA" id="ARBA00012513"/>
    </source>
</evidence>
<comment type="caution">
    <text evidence="11">The sequence shown here is derived from an EMBL/GenBank/DDBJ whole genome shotgun (WGS) entry which is preliminary data.</text>
</comment>
<evidence type="ECO:0000256" key="4">
    <source>
        <dbReference type="ARBA" id="ARBA00022741"/>
    </source>
</evidence>
<dbReference type="AlphaFoldDB" id="A0A928Z8I1"/>
<keyword evidence="3" id="KW-0808">Transferase</keyword>
<dbReference type="SMART" id="SM00028">
    <property type="entry name" value="TPR"/>
    <property type="match status" value="4"/>
</dbReference>
<evidence type="ECO:0000256" key="8">
    <source>
        <dbReference type="ARBA" id="ARBA00048679"/>
    </source>
</evidence>
<dbReference type="CDD" id="cd14014">
    <property type="entry name" value="STKc_PknB_like"/>
    <property type="match status" value="1"/>
</dbReference>
<evidence type="ECO:0000256" key="5">
    <source>
        <dbReference type="ARBA" id="ARBA00022777"/>
    </source>
</evidence>
<evidence type="ECO:0000313" key="12">
    <source>
        <dbReference type="Proteomes" id="UP000621799"/>
    </source>
</evidence>
<dbReference type="InterPro" id="IPR019734">
    <property type="entry name" value="TPR_rpt"/>
</dbReference>
<dbReference type="PROSITE" id="PS50011">
    <property type="entry name" value="PROTEIN_KINASE_DOM"/>
    <property type="match status" value="1"/>
</dbReference>
<dbReference type="PANTHER" id="PTHR24363">
    <property type="entry name" value="SERINE/THREONINE PROTEIN KINASE"/>
    <property type="match status" value="1"/>
</dbReference>
<evidence type="ECO:0000313" key="11">
    <source>
        <dbReference type="EMBL" id="MBE9040569.1"/>
    </source>
</evidence>
<dbReference type="SUPFAM" id="SSF56112">
    <property type="entry name" value="Protein kinase-like (PK-like)"/>
    <property type="match status" value="1"/>
</dbReference>
<protein>
    <recommendedName>
        <fullName evidence="1">non-specific serine/threonine protein kinase</fullName>
        <ecNumber evidence="1">2.7.11.1</ecNumber>
    </recommendedName>
</protein>
<proteinExistence type="predicted"/>
<dbReference type="SUPFAM" id="SSF48452">
    <property type="entry name" value="TPR-like"/>
    <property type="match status" value="1"/>
</dbReference>
<feature type="repeat" description="TPR" evidence="9">
    <location>
        <begin position="352"/>
        <end position="385"/>
    </location>
</feature>
<feature type="repeat" description="TPR" evidence="9">
    <location>
        <begin position="386"/>
        <end position="419"/>
    </location>
</feature>
<evidence type="ECO:0000256" key="3">
    <source>
        <dbReference type="ARBA" id="ARBA00022679"/>
    </source>
</evidence>
<accession>A0A928Z8I1</accession>
<feature type="domain" description="Protein kinase" evidence="10">
    <location>
        <begin position="34"/>
        <end position="292"/>
    </location>
</feature>
<dbReference type="Pfam" id="PF13181">
    <property type="entry name" value="TPR_8"/>
    <property type="match status" value="1"/>
</dbReference>
<dbReference type="InterPro" id="IPR011990">
    <property type="entry name" value="TPR-like_helical_dom_sf"/>
</dbReference>
<name>A0A928Z8I1_9CYAN</name>
<dbReference type="EC" id="2.7.11.1" evidence="1"/>
<dbReference type="GO" id="GO:0005524">
    <property type="term" value="F:ATP binding"/>
    <property type="evidence" value="ECO:0007669"/>
    <property type="project" value="UniProtKB-KW"/>
</dbReference>
<dbReference type="EMBL" id="JADEXN010000097">
    <property type="protein sequence ID" value="MBE9040569.1"/>
    <property type="molecule type" value="Genomic_DNA"/>
</dbReference>
<dbReference type="PROSITE" id="PS50005">
    <property type="entry name" value="TPR"/>
    <property type="match status" value="3"/>
</dbReference>
<dbReference type="Proteomes" id="UP000621799">
    <property type="component" value="Unassembled WGS sequence"/>
</dbReference>
<feature type="repeat" description="TPR" evidence="9">
    <location>
        <begin position="420"/>
        <end position="453"/>
    </location>
</feature>
<dbReference type="NCBIfam" id="NF045510">
    <property type="entry name" value="4Cys_prefix_kin"/>
    <property type="match status" value="1"/>
</dbReference>
<keyword evidence="5" id="KW-0418">Kinase</keyword>
<organism evidence="11 12">
    <name type="scientific">Zarconia navalis LEGE 11467</name>
    <dbReference type="NCBI Taxonomy" id="1828826"/>
    <lineage>
        <taxon>Bacteria</taxon>
        <taxon>Bacillati</taxon>
        <taxon>Cyanobacteriota</taxon>
        <taxon>Cyanophyceae</taxon>
        <taxon>Oscillatoriophycideae</taxon>
        <taxon>Oscillatoriales</taxon>
        <taxon>Oscillatoriales incertae sedis</taxon>
        <taxon>Zarconia</taxon>
        <taxon>Zarconia navalis</taxon>
    </lineage>
</organism>
<dbReference type="Gene3D" id="1.10.510.10">
    <property type="entry name" value="Transferase(Phosphotransferase) domain 1"/>
    <property type="match status" value="1"/>
</dbReference>
<dbReference type="InterPro" id="IPR011009">
    <property type="entry name" value="Kinase-like_dom_sf"/>
</dbReference>
<dbReference type="Pfam" id="PF00069">
    <property type="entry name" value="Pkinase"/>
    <property type="match status" value="1"/>
</dbReference>
<comment type="catalytic activity">
    <reaction evidence="8">
        <text>L-seryl-[protein] + ATP = O-phospho-L-seryl-[protein] + ADP + H(+)</text>
        <dbReference type="Rhea" id="RHEA:17989"/>
        <dbReference type="Rhea" id="RHEA-COMP:9863"/>
        <dbReference type="Rhea" id="RHEA-COMP:11604"/>
        <dbReference type="ChEBI" id="CHEBI:15378"/>
        <dbReference type="ChEBI" id="CHEBI:29999"/>
        <dbReference type="ChEBI" id="CHEBI:30616"/>
        <dbReference type="ChEBI" id="CHEBI:83421"/>
        <dbReference type="ChEBI" id="CHEBI:456216"/>
        <dbReference type="EC" id="2.7.11.1"/>
    </reaction>
</comment>
<evidence type="ECO:0000256" key="7">
    <source>
        <dbReference type="ARBA" id="ARBA00047899"/>
    </source>
</evidence>
<dbReference type="InterPro" id="IPR000719">
    <property type="entry name" value="Prot_kinase_dom"/>
</dbReference>
<dbReference type="PANTHER" id="PTHR24363:SF0">
    <property type="entry name" value="SERINE_THREONINE KINASE LIKE DOMAIN CONTAINING 1"/>
    <property type="match status" value="1"/>
</dbReference>
<keyword evidence="6" id="KW-0067">ATP-binding</keyword>
<evidence type="ECO:0000256" key="2">
    <source>
        <dbReference type="ARBA" id="ARBA00022527"/>
    </source>
</evidence>